<name>A0A6B0GR15_9EURY</name>
<evidence type="ECO:0000313" key="2">
    <source>
        <dbReference type="Proteomes" id="UP000451471"/>
    </source>
</evidence>
<dbReference type="Gene3D" id="3.30.530.20">
    <property type="match status" value="1"/>
</dbReference>
<evidence type="ECO:0000313" key="1">
    <source>
        <dbReference type="EMBL" id="MWG36039.1"/>
    </source>
</evidence>
<dbReference type="Pfam" id="PF10604">
    <property type="entry name" value="Polyketide_cyc2"/>
    <property type="match status" value="1"/>
</dbReference>
<dbReference type="InterPro" id="IPR019587">
    <property type="entry name" value="Polyketide_cyclase/dehydratase"/>
</dbReference>
<protein>
    <recommendedName>
        <fullName evidence="3">SRPBCC family protein</fullName>
    </recommendedName>
</protein>
<dbReference type="RefSeq" id="WP_368280286.1">
    <property type="nucleotide sequence ID" value="NZ_WSZK01000030.1"/>
</dbReference>
<proteinExistence type="predicted"/>
<dbReference type="EMBL" id="WSZK01000030">
    <property type="protein sequence ID" value="MWG36039.1"/>
    <property type="molecule type" value="Genomic_DNA"/>
</dbReference>
<evidence type="ECO:0008006" key="3">
    <source>
        <dbReference type="Google" id="ProtNLM"/>
    </source>
</evidence>
<dbReference type="SUPFAM" id="SSF55961">
    <property type="entry name" value="Bet v1-like"/>
    <property type="match status" value="1"/>
</dbReference>
<reference evidence="1 2" key="1">
    <citation type="submission" date="2019-12" db="EMBL/GenBank/DDBJ databases">
        <title>Halocatena pleomorpha gen. nov. sp. nov., an extremely halophilic archaeon of family Halobacteriaceae isolated from saltpan soil.</title>
        <authorList>
            <person name="Pal Y."/>
            <person name="Verma A."/>
            <person name="Krishnamurthi S."/>
            <person name="Kumar P."/>
        </authorList>
    </citation>
    <scope>NUCLEOTIDE SEQUENCE [LARGE SCALE GENOMIC DNA]</scope>
    <source>
        <strain evidence="1 2">JCM 16495</strain>
    </source>
</reference>
<dbReference type="Proteomes" id="UP000451471">
    <property type="component" value="Unassembled WGS sequence"/>
</dbReference>
<dbReference type="AlphaFoldDB" id="A0A6B0GR15"/>
<comment type="caution">
    <text evidence="1">The sequence shown here is derived from an EMBL/GenBank/DDBJ whole genome shotgun (WGS) entry which is preliminary data.</text>
</comment>
<keyword evidence="2" id="KW-1185">Reference proteome</keyword>
<sequence>MKASATIDVERPIADVWAFVADVENMDEWVVGSSDTHRVGHEEGVGARYESQYSYGGRTSPMVYEVSAYEPEHLYGIRSVEGPFPFEGELTLAETPTGTRVTNTIDAGSDSRTTTVMFTLFRPLTRRLMARRLHEELETLKEELEADPVPA</sequence>
<gene>
    <name evidence="1" type="ORF">GQS65_16345</name>
</gene>
<organism evidence="1 2">
    <name type="scientific">Halomarina oriensis</name>
    <dbReference type="NCBI Taxonomy" id="671145"/>
    <lineage>
        <taxon>Archaea</taxon>
        <taxon>Methanobacteriati</taxon>
        <taxon>Methanobacteriota</taxon>
        <taxon>Stenosarchaea group</taxon>
        <taxon>Halobacteria</taxon>
        <taxon>Halobacteriales</taxon>
        <taxon>Natronomonadaceae</taxon>
        <taxon>Halomarina</taxon>
    </lineage>
</organism>
<dbReference type="InterPro" id="IPR023393">
    <property type="entry name" value="START-like_dom_sf"/>
</dbReference>
<accession>A0A6B0GR15</accession>